<evidence type="ECO:0000313" key="3">
    <source>
        <dbReference type="Proteomes" id="UP001285441"/>
    </source>
</evidence>
<gene>
    <name evidence="2" type="ORF">B0H63DRAFT_390978</name>
</gene>
<keyword evidence="3" id="KW-1185">Reference proteome</keyword>
<accession>A0AAE0U5M4</accession>
<reference evidence="2" key="1">
    <citation type="journal article" date="2023" name="Mol. Phylogenet. Evol.">
        <title>Genome-scale phylogeny and comparative genomics of the fungal order Sordariales.</title>
        <authorList>
            <person name="Hensen N."/>
            <person name="Bonometti L."/>
            <person name="Westerberg I."/>
            <person name="Brannstrom I.O."/>
            <person name="Guillou S."/>
            <person name="Cros-Aarteil S."/>
            <person name="Calhoun S."/>
            <person name="Haridas S."/>
            <person name="Kuo A."/>
            <person name="Mondo S."/>
            <person name="Pangilinan J."/>
            <person name="Riley R."/>
            <person name="LaButti K."/>
            <person name="Andreopoulos B."/>
            <person name="Lipzen A."/>
            <person name="Chen C."/>
            <person name="Yan M."/>
            <person name="Daum C."/>
            <person name="Ng V."/>
            <person name="Clum A."/>
            <person name="Steindorff A."/>
            <person name="Ohm R.A."/>
            <person name="Martin F."/>
            <person name="Silar P."/>
            <person name="Natvig D.O."/>
            <person name="Lalanne C."/>
            <person name="Gautier V."/>
            <person name="Ament-Velasquez S.L."/>
            <person name="Kruys A."/>
            <person name="Hutchinson M.I."/>
            <person name="Powell A.J."/>
            <person name="Barry K."/>
            <person name="Miller A.N."/>
            <person name="Grigoriev I.V."/>
            <person name="Debuchy R."/>
            <person name="Gladieux P."/>
            <person name="Hiltunen Thoren M."/>
            <person name="Johannesson H."/>
        </authorList>
    </citation>
    <scope>NUCLEOTIDE SEQUENCE</scope>
    <source>
        <strain evidence="2">CBS 232.78</strain>
    </source>
</reference>
<dbReference type="EMBL" id="JAULSW010000002">
    <property type="protein sequence ID" value="KAK3391314.1"/>
    <property type="molecule type" value="Genomic_DNA"/>
</dbReference>
<comment type="caution">
    <text evidence="2">The sequence shown here is derived from an EMBL/GenBank/DDBJ whole genome shotgun (WGS) entry which is preliminary data.</text>
</comment>
<evidence type="ECO:0000256" key="1">
    <source>
        <dbReference type="SAM" id="MobiDB-lite"/>
    </source>
</evidence>
<protein>
    <submittedName>
        <fullName evidence="2">Uncharacterized protein</fullName>
    </submittedName>
</protein>
<feature type="compositionally biased region" description="Polar residues" evidence="1">
    <location>
        <begin position="161"/>
        <end position="170"/>
    </location>
</feature>
<dbReference type="AlphaFoldDB" id="A0AAE0U5M4"/>
<organism evidence="2 3">
    <name type="scientific">Podospora didyma</name>
    <dbReference type="NCBI Taxonomy" id="330526"/>
    <lineage>
        <taxon>Eukaryota</taxon>
        <taxon>Fungi</taxon>
        <taxon>Dikarya</taxon>
        <taxon>Ascomycota</taxon>
        <taxon>Pezizomycotina</taxon>
        <taxon>Sordariomycetes</taxon>
        <taxon>Sordariomycetidae</taxon>
        <taxon>Sordariales</taxon>
        <taxon>Podosporaceae</taxon>
        <taxon>Podospora</taxon>
    </lineage>
</organism>
<feature type="region of interest" description="Disordered" evidence="1">
    <location>
        <begin position="148"/>
        <end position="193"/>
    </location>
</feature>
<feature type="region of interest" description="Disordered" evidence="1">
    <location>
        <begin position="56"/>
        <end position="87"/>
    </location>
</feature>
<dbReference type="Proteomes" id="UP001285441">
    <property type="component" value="Unassembled WGS sequence"/>
</dbReference>
<name>A0AAE0U5M4_9PEZI</name>
<proteinExistence type="predicted"/>
<reference evidence="2" key="2">
    <citation type="submission" date="2023-06" db="EMBL/GenBank/DDBJ databases">
        <authorList>
            <consortium name="Lawrence Berkeley National Laboratory"/>
            <person name="Haridas S."/>
            <person name="Hensen N."/>
            <person name="Bonometti L."/>
            <person name="Westerberg I."/>
            <person name="Brannstrom I.O."/>
            <person name="Guillou S."/>
            <person name="Cros-Aarteil S."/>
            <person name="Calhoun S."/>
            <person name="Kuo A."/>
            <person name="Mondo S."/>
            <person name="Pangilinan J."/>
            <person name="Riley R."/>
            <person name="LaButti K."/>
            <person name="Andreopoulos B."/>
            <person name="Lipzen A."/>
            <person name="Chen C."/>
            <person name="Yanf M."/>
            <person name="Daum C."/>
            <person name="Ng V."/>
            <person name="Clum A."/>
            <person name="Steindorff A."/>
            <person name="Ohm R."/>
            <person name="Martin F."/>
            <person name="Silar P."/>
            <person name="Natvig D."/>
            <person name="Lalanne C."/>
            <person name="Gautier V."/>
            <person name="Ament-velasquez S.L."/>
            <person name="Kruys A."/>
            <person name="Hutchinson M.I."/>
            <person name="Powell A.J."/>
            <person name="Barry K."/>
            <person name="Miller A.N."/>
            <person name="Grigoriev I.V."/>
            <person name="Debuchy R."/>
            <person name="Gladieux P."/>
            <person name="Thoren M.H."/>
            <person name="Johannesson H."/>
        </authorList>
    </citation>
    <scope>NUCLEOTIDE SEQUENCE</scope>
    <source>
        <strain evidence="2">CBS 232.78</strain>
    </source>
</reference>
<feature type="compositionally biased region" description="Basic and acidic residues" evidence="1">
    <location>
        <begin position="75"/>
        <end position="87"/>
    </location>
</feature>
<sequence length="293" mass="32318">MFVPWESFLSETHGDINDIWQRQKRALSRRILSYADNIQLLRRSAEDVKRDARQWAGLSGDTDPAPDMDESALAEGREGQETAYRSDDVGSATRLIDVLRNTIGGAQVTAGSKEISEMVRQLLRFQQATMDSSNELRAIVILERAPTTSSQGAGVPDQEQLRSIKSQQRSVSREREKMIQGIHSRPGPDRETTSHAAAVYRVLSGFGEEEVDMTETGLERLVRGAAPSASIQFGPATSFTGAGRRLAESFTLNRKQSIALRLICRQLDRLHRDERGTAQLCVFVGGEGGTGKS</sequence>
<feature type="non-terminal residue" evidence="2">
    <location>
        <position position="293"/>
    </location>
</feature>
<evidence type="ECO:0000313" key="2">
    <source>
        <dbReference type="EMBL" id="KAK3391314.1"/>
    </source>
</evidence>